<evidence type="ECO:0000256" key="1">
    <source>
        <dbReference type="SAM" id="MobiDB-lite"/>
    </source>
</evidence>
<proteinExistence type="predicted"/>
<accession>A0A8C0X1C0</accession>
<evidence type="ECO:0000313" key="2">
    <source>
        <dbReference type="Ensembl" id="ENSCCNP00000020236.1"/>
    </source>
</evidence>
<name>A0A8C0X1C0_CASCN</name>
<dbReference type="Ensembl" id="ENSCCNT00000026164.1">
    <property type="protein sequence ID" value="ENSCCNP00000020236.1"/>
    <property type="gene ID" value="ENSCCNG00000020229.1"/>
</dbReference>
<protein>
    <submittedName>
        <fullName evidence="2">Uncharacterized protein</fullName>
    </submittedName>
</protein>
<reference evidence="2" key="1">
    <citation type="submission" date="2023-09" db="UniProtKB">
        <authorList>
            <consortium name="Ensembl"/>
        </authorList>
    </citation>
    <scope>IDENTIFICATION</scope>
</reference>
<organism evidence="2">
    <name type="scientific">Castor canadensis</name>
    <name type="common">American beaver</name>
    <dbReference type="NCBI Taxonomy" id="51338"/>
    <lineage>
        <taxon>Eukaryota</taxon>
        <taxon>Metazoa</taxon>
        <taxon>Chordata</taxon>
        <taxon>Craniata</taxon>
        <taxon>Vertebrata</taxon>
        <taxon>Euteleostomi</taxon>
        <taxon>Mammalia</taxon>
        <taxon>Eutheria</taxon>
        <taxon>Euarchontoglires</taxon>
        <taxon>Glires</taxon>
        <taxon>Rodentia</taxon>
        <taxon>Castorimorpha</taxon>
        <taxon>Castoridae</taxon>
        <taxon>Castor</taxon>
    </lineage>
</organism>
<sequence>MIESQDLADLLDHEHEEDETFPSFHLQPLQRVGAGAGSDEVRESSTCSVPPRTTVKRNLPKLNVTTLKT</sequence>
<dbReference type="AlphaFoldDB" id="A0A8C0X1C0"/>
<feature type="region of interest" description="Disordered" evidence="1">
    <location>
        <begin position="1"/>
        <end position="54"/>
    </location>
</feature>